<evidence type="ECO:0000256" key="5">
    <source>
        <dbReference type="ARBA" id="ARBA00022597"/>
    </source>
</evidence>
<dbReference type="Gene3D" id="3.90.170.10">
    <property type="entry name" value="Adenylosuccinate Synthetase, subunit A, domain 3"/>
    <property type="match status" value="1"/>
</dbReference>
<dbReference type="Gene3D" id="2.70.70.10">
    <property type="entry name" value="Glucose Permease (Domain IIA)"/>
    <property type="match status" value="1"/>
</dbReference>
<proteinExistence type="inferred from homology"/>
<evidence type="ECO:0000256" key="2">
    <source>
        <dbReference type="ARBA" id="ARBA00006336"/>
    </source>
</evidence>
<comment type="caution">
    <text evidence="17">Lacks conserved residue(s) required for the propagation of feature annotation.</text>
</comment>
<keyword evidence="14 19" id="KW-1133">Transmembrane helix</keyword>
<comment type="pathway">
    <text evidence="17">Purine metabolism; AMP biosynthesis via de novo pathway; AMP from IMP: step 1/2.</text>
</comment>
<evidence type="ECO:0000256" key="7">
    <source>
        <dbReference type="ARBA" id="ARBA00022679"/>
    </source>
</evidence>
<dbReference type="InterPro" id="IPR000868">
    <property type="entry name" value="Isochorismatase-like_dom"/>
</dbReference>
<evidence type="ECO:0000313" key="23">
    <source>
        <dbReference type="Proteomes" id="UP000076420"/>
    </source>
</evidence>
<dbReference type="AlphaFoldDB" id="A0A2C9JR38"/>
<dbReference type="Pfam" id="PF00709">
    <property type="entry name" value="Adenylsucc_synt"/>
    <property type="match status" value="1"/>
</dbReference>
<dbReference type="SUPFAM" id="SSF52499">
    <property type="entry name" value="Isochorismatase-like hydrolases"/>
    <property type="match status" value="1"/>
</dbReference>
<dbReference type="GO" id="GO:0016301">
    <property type="term" value="F:kinase activity"/>
    <property type="evidence" value="ECO:0007669"/>
    <property type="project" value="UniProtKB-KW"/>
</dbReference>
<dbReference type="Gene3D" id="1.10.300.10">
    <property type="entry name" value="Adenylosuccinate Synthetase, subunit A, domain 2"/>
    <property type="match status" value="1"/>
</dbReference>
<feature type="binding site" evidence="17">
    <location>
        <position position="660"/>
    </location>
    <ligand>
        <name>Mg(2+)</name>
        <dbReference type="ChEBI" id="CHEBI:18420"/>
    </ligand>
</feature>
<dbReference type="STRING" id="6526.A0A2C9JR38"/>
<feature type="binding site" evidence="17">
    <location>
        <position position="920"/>
    </location>
    <ligand>
        <name>IMP</name>
        <dbReference type="ChEBI" id="CHEBI:58053"/>
    </ligand>
</feature>
<keyword evidence="3" id="KW-0813">Transport</keyword>
<dbReference type="Gene3D" id="3.30.1360.60">
    <property type="entry name" value="Glucose permease domain IIB"/>
    <property type="match status" value="1"/>
</dbReference>
<comment type="subcellular location">
    <subcellularLocation>
        <location evidence="1">Cell membrane</location>
        <topology evidence="1">Multi-pass membrane protein</topology>
    </subcellularLocation>
    <subcellularLocation>
        <location evidence="17">Cytoplasm</location>
    </subcellularLocation>
</comment>
<dbReference type="PROSITE" id="PS01234">
    <property type="entry name" value="GATB"/>
    <property type="match status" value="1"/>
</dbReference>
<dbReference type="UniPathway" id="UPA00075">
    <property type="reaction ID" value="UER00335"/>
</dbReference>
<comment type="similarity">
    <text evidence="17">Belongs to the adenylosuccinate synthetase family.</text>
</comment>
<dbReference type="SUPFAM" id="SSF52540">
    <property type="entry name" value="P-loop containing nucleoside triphosphate hydrolases"/>
    <property type="match status" value="1"/>
</dbReference>
<dbReference type="InterPro" id="IPR001996">
    <property type="entry name" value="PTS_IIB_1"/>
</dbReference>
<dbReference type="GO" id="GO:0005886">
    <property type="term" value="C:plasma membrane"/>
    <property type="evidence" value="ECO:0007669"/>
    <property type="project" value="UniProtKB-SubCell"/>
</dbReference>
<dbReference type="Pfam" id="PF02934">
    <property type="entry name" value="GatB_N"/>
    <property type="match status" value="1"/>
</dbReference>
<dbReference type="EnsemblMetazoa" id="BGLB006649-RB">
    <property type="protein sequence ID" value="BGLB006649-PB"/>
    <property type="gene ID" value="BGLB006649"/>
</dbReference>
<feature type="domain" description="PTS EIIB type-1" evidence="21">
    <location>
        <begin position="137"/>
        <end position="223"/>
    </location>
</feature>
<keyword evidence="6 17" id="KW-0436">Ligase</keyword>
<evidence type="ECO:0000256" key="6">
    <source>
        <dbReference type="ARBA" id="ARBA00022598"/>
    </source>
</evidence>
<dbReference type="PROSITE" id="PS51098">
    <property type="entry name" value="PTS_EIIB_TYPE_1"/>
    <property type="match status" value="1"/>
</dbReference>
<dbReference type="Gene3D" id="3.40.440.10">
    <property type="entry name" value="Adenylosuccinate Synthetase, subunit A, domain 1"/>
    <property type="match status" value="1"/>
</dbReference>
<evidence type="ECO:0000256" key="16">
    <source>
        <dbReference type="ARBA" id="ARBA00023136"/>
    </source>
</evidence>
<dbReference type="SMART" id="SM00788">
    <property type="entry name" value="Adenylsucc_synt"/>
    <property type="match status" value="1"/>
</dbReference>
<dbReference type="InterPro" id="IPR042110">
    <property type="entry name" value="Adenylosuccinate_synth_dom2"/>
</dbReference>
<dbReference type="VEuPathDB" id="VectorBase:BGLAX_043336"/>
<dbReference type="Pfam" id="PF00358">
    <property type="entry name" value="PTS_EIIA_1"/>
    <property type="match status" value="1"/>
</dbReference>
<dbReference type="InterPro" id="IPR003352">
    <property type="entry name" value="PTS_EIIC"/>
</dbReference>
<feature type="transmembrane region" description="Helical" evidence="19">
    <location>
        <begin position="89"/>
        <end position="108"/>
    </location>
</feature>
<evidence type="ECO:0000256" key="1">
    <source>
        <dbReference type="ARBA" id="ARBA00004651"/>
    </source>
</evidence>
<dbReference type="InterPro" id="IPR001127">
    <property type="entry name" value="PTS_EIIA_1_perm"/>
</dbReference>
<keyword evidence="16 19" id="KW-0472">Membrane</keyword>
<feature type="binding site" evidence="17">
    <location>
        <position position="841"/>
    </location>
    <ligand>
        <name>IMP</name>
        <dbReference type="ChEBI" id="CHEBI:58053"/>
    </ligand>
</feature>
<feature type="binding site" evidence="17">
    <location>
        <position position="856"/>
    </location>
    <ligand>
        <name>IMP</name>
        <dbReference type="ChEBI" id="CHEBI:58053"/>
    </ligand>
</feature>
<dbReference type="Gene3D" id="3.30.2350.10">
    <property type="entry name" value="Pseudouridine synthase"/>
    <property type="match status" value="1"/>
</dbReference>
<dbReference type="PANTHER" id="PTHR11846">
    <property type="entry name" value="ADENYLOSUCCINATE SYNTHETASE"/>
    <property type="match status" value="1"/>
</dbReference>
<dbReference type="GO" id="GO:0005525">
    <property type="term" value="F:GTP binding"/>
    <property type="evidence" value="ECO:0007669"/>
    <property type="project" value="UniProtKB-UniRule"/>
</dbReference>
<reference evidence="22" key="1">
    <citation type="submission" date="2020-05" db="UniProtKB">
        <authorList>
            <consortium name="EnsemblMetazoa"/>
        </authorList>
    </citation>
    <scope>IDENTIFICATION</scope>
    <source>
        <strain evidence="22">BB02</strain>
    </source>
</reference>
<feature type="binding site" evidence="17">
    <location>
        <position position="922"/>
    </location>
    <ligand>
        <name>GTP</name>
        <dbReference type="ChEBI" id="CHEBI:37565"/>
    </ligand>
</feature>
<protein>
    <recommendedName>
        <fullName evidence="17">Adenylosuccinate synthetase</fullName>
        <shortName evidence="17">AMPSase</shortName>
        <shortName evidence="17">AdSS</shortName>
        <ecNumber evidence="17">6.3.4.4</ecNumber>
    </recommendedName>
    <alternativeName>
        <fullName evidence="17">IMP--aspartate ligase</fullName>
    </alternativeName>
</protein>
<feature type="binding site" evidence="17">
    <location>
        <begin position="658"/>
        <end position="661"/>
    </location>
    <ligand>
        <name>IMP</name>
        <dbReference type="ChEBI" id="CHEBI:58053"/>
    </ligand>
</feature>
<dbReference type="InterPro" id="IPR018113">
    <property type="entry name" value="PTrfase_EIIB_Cys"/>
</dbReference>
<organism evidence="22 23">
    <name type="scientific">Biomphalaria glabrata</name>
    <name type="common">Bloodfluke planorb</name>
    <name type="synonym">Freshwater snail</name>
    <dbReference type="NCBI Taxonomy" id="6526"/>
    <lineage>
        <taxon>Eukaryota</taxon>
        <taxon>Metazoa</taxon>
        <taxon>Spiralia</taxon>
        <taxon>Lophotrochozoa</taxon>
        <taxon>Mollusca</taxon>
        <taxon>Gastropoda</taxon>
        <taxon>Heterobranchia</taxon>
        <taxon>Euthyneura</taxon>
        <taxon>Panpulmonata</taxon>
        <taxon>Hygrophila</taxon>
        <taxon>Lymnaeoidea</taxon>
        <taxon>Planorbidae</taxon>
        <taxon>Biomphalaria</taxon>
    </lineage>
</organism>
<sequence length="925" mass="102589">MSFANEKAYAAFAAALGYFAFAYAQSVFIKPVTPGASDTLYNIFFYKDLRAAYAMIMAAPKEKRVEARTMIISAASTSFLLGITEPIEYTFLLLAPVLFFGFHAIMAGRAEGAKLASKAEYQATKSGKKVSSAEDDKAKFEVLTKCLGGKSNIKAISNCASRLRITVIDASKVEQVFAPGKGTVDLVTKCVDEVFKEKMVGDGIIFTPSTGEILAPVTGEVTMVAETKHAINIQAGKVQILIHIGIDTVKLNGEGFNILVSEGQKVQQGDKIAEIDLNFLKKKATSIQTPIIAMNEGLEGLNKYLQSKKVKTLEIVGVATDYCVSSTISDAINFGYKVTTNINLIAENDQLEIIDELKSHNYYTERLVKPTTLKNVDVIYENDNIMIINKQNRMSVHGFEDSLDNQEIRQDGYLKNIGEKMVVTDHSENTQAFSQTITPVACENNFSLLRVHIHTGKKHQIRAGLASIGFPVVGDMRYGHAEGPTEIADALRFDRKHYFYPDLPKGYQITQFYNPIGVNGNLEITLENGIKKRISISKIILEEDTASMIHHGQNTKIDYNRAGNPLLEIVSSPDISNSYEAVEYIKELRRKLIFANISFARFELGQFRCDLNVSVSEKNSDKMGTRIEIKNLNSLANIKKAIDNEVKELTDLLESGDNAGHTIVVNNVKYKLRLLPSGILHSNKTVILGNGVVVNLDTLAYEIEILENLNNGTKLKISDRAHLVMPYHIAMDELYEEIKGAEKVGTTKRGIGPCYEDKISRIGIRVHDLFDKVKLEKKITFALKIKNQILKAFGKETFEVEPIVDKYFEQGKKIQKYVDNTGAYLEKNFKQEKNALFEGAQGVMLCIDHGTYPYVTSSSPTAASIALGNGIDYHNINNTLGVIKAYATRVGEGSFLTEEISEIGDTIREKGHEYGTVTKRPRRIG</sequence>
<feature type="binding site" evidence="17">
    <location>
        <begin position="660"/>
        <end position="662"/>
    </location>
    <ligand>
        <name>GTP</name>
        <dbReference type="ChEBI" id="CHEBI:37565"/>
    </ligand>
</feature>
<dbReference type="CDD" id="cd03108">
    <property type="entry name" value="AdSS"/>
    <property type="match status" value="1"/>
</dbReference>
<dbReference type="InterPro" id="IPR011055">
    <property type="entry name" value="Dup_hybrid_motif"/>
</dbReference>
<dbReference type="Pfam" id="PF00367">
    <property type="entry name" value="PTS_EIIB"/>
    <property type="match status" value="1"/>
</dbReference>
<dbReference type="PROSITE" id="PS00513">
    <property type="entry name" value="ADENYLOSUCCIN_SYN_2"/>
    <property type="match status" value="1"/>
</dbReference>
<comment type="function">
    <text evidence="17">Plays an important role in the de novo pathway and in the salvage pathway of purine nucleotide biosynthesis. Catalyzes the first commited step in the biosynthesis of AMP from IMP.</text>
</comment>
<dbReference type="InterPro" id="IPR006075">
    <property type="entry name" value="Asn/Gln-tRNA_Trfase_suB/E_cat"/>
</dbReference>
<dbReference type="GO" id="GO:0044208">
    <property type="term" value="P:'de novo' AMP biosynthetic process"/>
    <property type="evidence" value="ECO:0007669"/>
    <property type="project" value="UniProtKB-UniRule"/>
</dbReference>
<keyword evidence="5" id="KW-0762">Sugar transport</keyword>
<keyword evidence="12" id="KW-0418">Kinase</keyword>
<evidence type="ECO:0000256" key="9">
    <source>
        <dbReference type="ARBA" id="ARBA00022723"/>
    </source>
</evidence>
<evidence type="ECO:0000256" key="19">
    <source>
        <dbReference type="SAM" id="Phobius"/>
    </source>
</evidence>
<keyword evidence="17" id="KW-0963">Cytoplasm</keyword>
<keyword evidence="15 17" id="KW-0342">GTP-binding</keyword>
<dbReference type="GO" id="GO:0009401">
    <property type="term" value="P:phosphoenolpyruvate-dependent sugar phosphotransferase system"/>
    <property type="evidence" value="ECO:0007669"/>
    <property type="project" value="InterPro"/>
</dbReference>
<feature type="binding site" evidence="17">
    <location>
        <position position="747"/>
    </location>
    <ligand>
        <name>IMP</name>
        <dbReference type="ChEBI" id="CHEBI:58053"/>
    </ligand>
</feature>
<dbReference type="PROSITE" id="PS51093">
    <property type="entry name" value="PTS_EIIA_TYPE_1"/>
    <property type="match status" value="1"/>
</dbReference>
<dbReference type="HAMAP" id="MF_00011">
    <property type="entry name" value="Adenylosucc_synth"/>
    <property type="match status" value="1"/>
</dbReference>
<keyword evidence="9 17" id="KW-0479">Metal-binding</keyword>
<dbReference type="InterPro" id="IPR014746">
    <property type="entry name" value="Gln_synth/guanido_kin_cat_dom"/>
</dbReference>
<feature type="binding site" evidence="17">
    <location>
        <begin position="916"/>
        <end position="922"/>
    </location>
    <ligand>
        <name>substrate</name>
    </ligand>
</feature>
<evidence type="ECO:0000313" key="22">
    <source>
        <dbReference type="EnsemblMetazoa" id="BGLB006649-PB"/>
    </source>
</evidence>
<dbReference type="InterPro" id="IPR042111">
    <property type="entry name" value="Adenylosuccinate_synth_dom3"/>
</dbReference>
<dbReference type="SUPFAM" id="SSF55120">
    <property type="entry name" value="Pseudouridine synthase"/>
    <property type="match status" value="1"/>
</dbReference>
<evidence type="ECO:0000256" key="4">
    <source>
        <dbReference type="ARBA" id="ARBA00022475"/>
    </source>
</evidence>
<dbReference type="NCBIfam" id="TIGR00830">
    <property type="entry name" value="PTBA"/>
    <property type="match status" value="1"/>
</dbReference>
<name>A0A2C9JR38_BIOGL</name>
<feature type="binding site" evidence="17">
    <location>
        <position position="761"/>
    </location>
    <ligand>
        <name>IMP</name>
        <dbReference type="ChEBI" id="CHEBI:58053"/>
        <note>ligand shared between dimeric partners</note>
    </ligand>
</feature>
<evidence type="ECO:0000256" key="17">
    <source>
        <dbReference type="HAMAP-Rule" id="MF_03125"/>
    </source>
</evidence>
<keyword evidence="8 19" id="KW-0812">Transmembrane</keyword>
<dbReference type="GO" id="GO:0008982">
    <property type="term" value="F:protein-N(PI)-phosphohistidine-sugar phosphotransferase activity"/>
    <property type="evidence" value="ECO:0007669"/>
    <property type="project" value="InterPro"/>
</dbReference>
<evidence type="ECO:0000256" key="11">
    <source>
        <dbReference type="ARBA" id="ARBA00022755"/>
    </source>
</evidence>
<accession>A0A2C9JR38</accession>
<dbReference type="InterPro" id="IPR020103">
    <property type="entry name" value="PsdUridine_synth_cat_dom_sf"/>
</dbReference>
<evidence type="ECO:0000259" key="21">
    <source>
        <dbReference type="PROSITE" id="PS51098"/>
    </source>
</evidence>
<keyword evidence="10 17" id="KW-0547">Nucleotide-binding</keyword>
<keyword evidence="11 17" id="KW-0658">Purine biosynthesis</keyword>
<evidence type="ECO:0000256" key="12">
    <source>
        <dbReference type="ARBA" id="ARBA00022777"/>
    </source>
</evidence>
<keyword evidence="4" id="KW-1003">Cell membrane</keyword>
<dbReference type="InterPro" id="IPR017958">
    <property type="entry name" value="Gln-tRNA_amidoTrfase_suB_CS"/>
</dbReference>
<evidence type="ECO:0000256" key="18">
    <source>
        <dbReference type="PROSITE-ProRule" id="PRU10134"/>
    </source>
</evidence>
<dbReference type="GO" id="GO:0004019">
    <property type="term" value="F:adenylosuccinate synthase activity"/>
    <property type="evidence" value="ECO:0007669"/>
    <property type="project" value="UniProtKB-UniRule"/>
</dbReference>
<dbReference type="InterPro" id="IPR042109">
    <property type="entry name" value="Adenylosuccinate_synth_dom1"/>
</dbReference>
<dbReference type="InterPro" id="IPR001114">
    <property type="entry name" value="Adenylosuccinate_synthetase"/>
</dbReference>
<feature type="active site" evidence="18">
    <location>
        <position position="758"/>
    </location>
</feature>
<dbReference type="Pfam" id="PF02378">
    <property type="entry name" value="PTS_EIIC"/>
    <property type="match status" value="1"/>
</dbReference>
<feature type="domain" description="PTS EIIA type-1" evidence="20">
    <location>
        <begin position="192"/>
        <end position="295"/>
    </location>
</feature>
<dbReference type="GO" id="GO:0009982">
    <property type="term" value="F:pseudouridine synthase activity"/>
    <property type="evidence" value="ECO:0007669"/>
    <property type="project" value="InterPro"/>
</dbReference>
<dbReference type="FunFam" id="1.10.300.10:FF:000001">
    <property type="entry name" value="Adenylosuccinate synthetase"/>
    <property type="match status" value="1"/>
</dbReference>
<comment type="similarity">
    <text evidence="2">Belongs to the isochorismatase family.</text>
</comment>
<comment type="catalytic activity">
    <reaction evidence="17">
        <text>IMP + L-aspartate + GTP = N(6)-(1,2-dicarboxyethyl)-AMP + GDP + phosphate + 2 H(+)</text>
        <dbReference type="Rhea" id="RHEA:15753"/>
        <dbReference type="ChEBI" id="CHEBI:15378"/>
        <dbReference type="ChEBI" id="CHEBI:29991"/>
        <dbReference type="ChEBI" id="CHEBI:37565"/>
        <dbReference type="ChEBI" id="CHEBI:43474"/>
        <dbReference type="ChEBI" id="CHEBI:57567"/>
        <dbReference type="ChEBI" id="CHEBI:58053"/>
        <dbReference type="ChEBI" id="CHEBI:58189"/>
        <dbReference type="EC" id="6.3.4.4"/>
    </reaction>
</comment>
<dbReference type="Proteomes" id="UP000076420">
    <property type="component" value="Unassembled WGS sequence"/>
</dbReference>
<dbReference type="Pfam" id="PF00857">
    <property type="entry name" value="Isochorismatase"/>
    <property type="match status" value="1"/>
</dbReference>
<comment type="subunit">
    <text evidence="17">Homodimer.</text>
</comment>
<gene>
    <name evidence="22" type="primary">106064469</name>
</gene>
<evidence type="ECO:0000259" key="20">
    <source>
        <dbReference type="PROSITE" id="PS51093"/>
    </source>
</evidence>
<dbReference type="GO" id="GO:0003723">
    <property type="term" value="F:RNA binding"/>
    <property type="evidence" value="ECO:0007669"/>
    <property type="project" value="InterPro"/>
</dbReference>
<dbReference type="InterPro" id="IPR027417">
    <property type="entry name" value="P-loop_NTPase"/>
</dbReference>
<evidence type="ECO:0000256" key="15">
    <source>
        <dbReference type="ARBA" id="ARBA00023134"/>
    </source>
</evidence>
<dbReference type="InterPro" id="IPR033128">
    <property type="entry name" value="Adenylosuccin_syn_Lys_AS"/>
</dbReference>
<keyword evidence="13 17" id="KW-0460">Magnesium</keyword>
<evidence type="ECO:0000256" key="14">
    <source>
        <dbReference type="ARBA" id="ARBA00022989"/>
    </source>
</evidence>
<dbReference type="GO" id="GO:0005737">
    <property type="term" value="C:cytoplasm"/>
    <property type="evidence" value="ECO:0007669"/>
    <property type="project" value="UniProtKB-SubCell"/>
</dbReference>
<evidence type="ECO:0000256" key="8">
    <source>
        <dbReference type="ARBA" id="ARBA00022692"/>
    </source>
</evidence>
<dbReference type="GO" id="GO:0001522">
    <property type="term" value="P:pseudouridine synthesis"/>
    <property type="evidence" value="ECO:0007669"/>
    <property type="project" value="InterPro"/>
</dbReference>
<dbReference type="InterPro" id="IPR036878">
    <property type="entry name" value="Glu_permease_IIB"/>
</dbReference>
<dbReference type="GO" id="GO:0000287">
    <property type="term" value="F:magnesium ion binding"/>
    <property type="evidence" value="ECO:0007669"/>
    <property type="project" value="UniProtKB-UniRule"/>
</dbReference>
<dbReference type="SUPFAM" id="SSF51261">
    <property type="entry name" value="Duplicated hybrid motif"/>
    <property type="match status" value="1"/>
</dbReference>
<dbReference type="InterPro" id="IPR036380">
    <property type="entry name" value="Isochorismatase-like_sf"/>
</dbReference>
<dbReference type="GO" id="GO:0016884">
    <property type="term" value="F:carbon-nitrogen ligase activity, with glutamine as amido-N-donor"/>
    <property type="evidence" value="ECO:0007669"/>
    <property type="project" value="InterPro"/>
</dbReference>
<evidence type="ECO:0000256" key="10">
    <source>
        <dbReference type="ARBA" id="ARBA00022741"/>
    </source>
</evidence>
<dbReference type="EC" id="6.3.4.4" evidence="17"/>
<dbReference type="PANTHER" id="PTHR11846:SF0">
    <property type="entry name" value="ADENYLOSUCCINATE SYNTHETASE"/>
    <property type="match status" value="1"/>
</dbReference>
<evidence type="ECO:0000256" key="3">
    <source>
        <dbReference type="ARBA" id="ARBA00022448"/>
    </source>
</evidence>
<dbReference type="VEuPathDB" id="VectorBase:BGLB006649"/>
<dbReference type="SUPFAM" id="SSF55931">
    <property type="entry name" value="Glutamine synthetase/guanido kinase"/>
    <property type="match status" value="1"/>
</dbReference>
<dbReference type="GO" id="GO:0046040">
    <property type="term" value="P:IMP metabolic process"/>
    <property type="evidence" value="ECO:0007669"/>
    <property type="project" value="TreeGrafter"/>
</dbReference>
<feature type="active site" description="Proton donor" evidence="17">
    <location>
        <position position="661"/>
    </location>
</feature>
<comment type="cofactor">
    <cofactor evidence="17">
        <name>Mg(2+)</name>
        <dbReference type="ChEBI" id="CHEBI:18420"/>
    </cofactor>
    <text evidence="17">Binds 1 Mg(2+) ion per subunit.</text>
</comment>
<evidence type="ECO:0000256" key="13">
    <source>
        <dbReference type="ARBA" id="ARBA00022842"/>
    </source>
</evidence>
<keyword evidence="7" id="KW-0808">Transferase</keyword>